<name>A0AC60PCC7_IXOPE</name>
<dbReference type="EMBL" id="JABSTQ010010854">
    <property type="protein sequence ID" value="KAG0417362.1"/>
    <property type="molecule type" value="Genomic_DNA"/>
</dbReference>
<feature type="non-terminal residue" evidence="1">
    <location>
        <position position="59"/>
    </location>
</feature>
<keyword evidence="2" id="KW-1185">Reference proteome</keyword>
<evidence type="ECO:0000313" key="2">
    <source>
        <dbReference type="Proteomes" id="UP000805193"/>
    </source>
</evidence>
<organism evidence="1 2">
    <name type="scientific">Ixodes persulcatus</name>
    <name type="common">Taiga tick</name>
    <dbReference type="NCBI Taxonomy" id="34615"/>
    <lineage>
        <taxon>Eukaryota</taxon>
        <taxon>Metazoa</taxon>
        <taxon>Ecdysozoa</taxon>
        <taxon>Arthropoda</taxon>
        <taxon>Chelicerata</taxon>
        <taxon>Arachnida</taxon>
        <taxon>Acari</taxon>
        <taxon>Parasitiformes</taxon>
        <taxon>Ixodida</taxon>
        <taxon>Ixodoidea</taxon>
        <taxon>Ixodidae</taxon>
        <taxon>Ixodinae</taxon>
        <taxon>Ixodes</taxon>
    </lineage>
</organism>
<gene>
    <name evidence="1" type="ORF">HPB47_005671</name>
</gene>
<dbReference type="Proteomes" id="UP000805193">
    <property type="component" value="Unassembled WGS sequence"/>
</dbReference>
<accession>A0AC60PCC7</accession>
<proteinExistence type="predicted"/>
<comment type="caution">
    <text evidence="1">The sequence shown here is derived from an EMBL/GenBank/DDBJ whole genome shotgun (WGS) entry which is preliminary data.</text>
</comment>
<sequence length="59" mass="6794">DRVQASVASTVQYSVLPLTLPTTPTQVPGGNGERRRRLRRWAPSRWPMPMRSETGRIYR</sequence>
<reference evidence="1 2" key="1">
    <citation type="journal article" date="2020" name="Cell">
        <title>Large-Scale Comparative Analyses of Tick Genomes Elucidate Their Genetic Diversity and Vector Capacities.</title>
        <authorList>
            <consortium name="Tick Genome and Microbiome Consortium (TIGMIC)"/>
            <person name="Jia N."/>
            <person name="Wang J."/>
            <person name="Shi W."/>
            <person name="Du L."/>
            <person name="Sun Y."/>
            <person name="Zhan W."/>
            <person name="Jiang J.F."/>
            <person name="Wang Q."/>
            <person name="Zhang B."/>
            <person name="Ji P."/>
            <person name="Bell-Sakyi L."/>
            <person name="Cui X.M."/>
            <person name="Yuan T.T."/>
            <person name="Jiang B.G."/>
            <person name="Yang W.F."/>
            <person name="Lam T.T."/>
            <person name="Chang Q.C."/>
            <person name="Ding S.J."/>
            <person name="Wang X.J."/>
            <person name="Zhu J.G."/>
            <person name="Ruan X.D."/>
            <person name="Zhao L."/>
            <person name="Wei J.T."/>
            <person name="Ye R.Z."/>
            <person name="Que T.C."/>
            <person name="Du C.H."/>
            <person name="Zhou Y.H."/>
            <person name="Cheng J.X."/>
            <person name="Dai P.F."/>
            <person name="Guo W.B."/>
            <person name="Han X.H."/>
            <person name="Huang E.J."/>
            <person name="Li L.F."/>
            <person name="Wei W."/>
            <person name="Gao Y.C."/>
            <person name="Liu J.Z."/>
            <person name="Shao H.Z."/>
            <person name="Wang X."/>
            <person name="Wang C.C."/>
            <person name="Yang T.C."/>
            <person name="Huo Q.B."/>
            <person name="Li W."/>
            <person name="Chen H.Y."/>
            <person name="Chen S.E."/>
            <person name="Zhou L.G."/>
            <person name="Ni X.B."/>
            <person name="Tian J.H."/>
            <person name="Sheng Y."/>
            <person name="Liu T."/>
            <person name="Pan Y.S."/>
            <person name="Xia L.Y."/>
            <person name="Li J."/>
            <person name="Zhao F."/>
            <person name="Cao W.C."/>
        </authorList>
    </citation>
    <scope>NUCLEOTIDE SEQUENCE [LARGE SCALE GENOMIC DNA]</scope>
    <source>
        <strain evidence="1">Iper-2018</strain>
    </source>
</reference>
<evidence type="ECO:0000313" key="1">
    <source>
        <dbReference type="EMBL" id="KAG0417362.1"/>
    </source>
</evidence>
<feature type="non-terminal residue" evidence="1">
    <location>
        <position position="1"/>
    </location>
</feature>
<protein>
    <submittedName>
        <fullName evidence="1">Uncharacterized protein</fullName>
    </submittedName>
</protein>